<keyword evidence="3" id="KW-0418">Kinase</keyword>
<dbReference type="SUPFAM" id="SSF46785">
    <property type="entry name" value="Winged helix' DNA-binding domain"/>
    <property type="match status" value="1"/>
</dbReference>
<dbReference type="InterPro" id="IPR036390">
    <property type="entry name" value="WH_DNA-bd_sf"/>
</dbReference>
<sequence length="412" mass="43356">MPPPSKTGVPRARTPVSVAMGKNPGRNRSHNRRVVLELLRRNGPMGRKAMADLAQISTQAVGNIIEDLMAEGLLLDLGRLRSGRGLPPIQYALNPDGAITLGFEIAVGELTVTVLDIGGNLRHEAHIPLPDMASGPVLSLVADSVARLRADFPGQVMGIGVVMPGPFGIEGLSGVGPTTLHGWTELAVAQDLAQRCGVPVYVDNDANAAAVGELLFGKGQNVSHFCQVYFGAGTGLGAIIDDQPLRGAFGNAGEIGHIVVAPGGRPCQCGQSGCLERYASLHRLREMLEAAGEPVTLDDLRRHHRDGHPVLDEWLATAAQHLSAMIGIVENIFDPQTVIIGGKLPGAVLDALVERLTIPSTVANRADRTLPRVQRGQTGQASAALGAAALPFFNAITPRLDRAEDSLVPTTD</sequence>
<dbReference type="Gene3D" id="1.10.10.10">
    <property type="entry name" value="Winged helix-like DNA-binding domain superfamily/Winged helix DNA-binding domain"/>
    <property type="match status" value="1"/>
</dbReference>
<dbReference type="GO" id="GO:0016301">
    <property type="term" value="F:kinase activity"/>
    <property type="evidence" value="ECO:0007669"/>
    <property type="project" value="UniProtKB-KW"/>
</dbReference>
<comment type="similarity">
    <text evidence="1">Belongs to the ROK (NagC/XylR) family.</text>
</comment>
<dbReference type="Gene3D" id="3.30.420.40">
    <property type="match status" value="2"/>
</dbReference>
<dbReference type="Proteomes" id="UP000244915">
    <property type="component" value="Chromosome 2"/>
</dbReference>
<dbReference type="PANTHER" id="PTHR18964">
    <property type="entry name" value="ROK (REPRESSOR, ORF, KINASE) FAMILY"/>
    <property type="match status" value="1"/>
</dbReference>
<dbReference type="InterPro" id="IPR000600">
    <property type="entry name" value="ROK"/>
</dbReference>
<evidence type="ECO:0000256" key="2">
    <source>
        <dbReference type="SAM" id="MobiDB-lite"/>
    </source>
</evidence>
<name>A0A2U8HHK4_9RHOB</name>
<reference evidence="3 4" key="1">
    <citation type="submission" date="2017-06" db="EMBL/GenBank/DDBJ databases">
        <title>Yangia sp. YSBP01 complete genome sequence.</title>
        <authorList>
            <person name="Woo J.-H."/>
            <person name="Kim H.-S."/>
        </authorList>
    </citation>
    <scope>NUCLEOTIDE SEQUENCE [LARGE SCALE GENOMIC DNA]</scope>
    <source>
        <strain evidence="3 4">YSBP01</strain>
    </source>
</reference>
<keyword evidence="3" id="KW-0808">Transferase</keyword>
<evidence type="ECO:0000313" key="4">
    <source>
        <dbReference type="Proteomes" id="UP000244915"/>
    </source>
</evidence>
<accession>A0A2U8HHK4</accession>
<proteinExistence type="inferred from homology"/>
<dbReference type="SUPFAM" id="SSF53067">
    <property type="entry name" value="Actin-like ATPase domain"/>
    <property type="match status" value="1"/>
</dbReference>
<dbReference type="AlphaFoldDB" id="A0A2U8HHK4"/>
<organism evidence="3 4">
    <name type="scientific">Alloyangia pacifica</name>
    <dbReference type="NCBI Taxonomy" id="311180"/>
    <lineage>
        <taxon>Bacteria</taxon>
        <taxon>Pseudomonadati</taxon>
        <taxon>Pseudomonadota</taxon>
        <taxon>Alphaproteobacteria</taxon>
        <taxon>Rhodobacterales</taxon>
        <taxon>Roseobacteraceae</taxon>
        <taxon>Alloyangia</taxon>
    </lineage>
</organism>
<dbReference type="InterPro" id="IPR043129">
    <property type="entry name" value="ATPase_NBD"/>
</dbReference>
<feature type="region of interest" description="Disordered" evidence="2">
    <location>
        <begin position="1"/>
        <end position="29"/>
    </location>
</feature>
<evidence type="ECO:0000313" key="3">
    <source>
        <dbReference type="EMBL" id="AWI85208.1"/>
    </source>
</evidence>
<dbReference type="InterPro" id="IPR036388">
    <property type="entry name" value="WH-like_DNA-bd_sf"/>
</dbReference>
<dbReference type="PANTHER" id="PTHR18964:SF149">
    <property type="entry name" value="BIFUNCTIONAL UDP-N-ACETYLGLUCOSAMINE 2-EPIMERASE_N-ACETYLMANNOSAMINE KINASE"/>
    <property type="match status" value="1"/>
</dbReference>
<dbReference type="Pfam" id="PF00480">
    <property type="entry name" value="ROK"/>
    <property type="match status" value="1"/>
</dbReference>
<protein>
    <submittedName>
        <fullName evidence="3">Sugar kinase</fullName>
    </submittedName>
</protein>
<dbReference type="OrthoDB" id="9810372at2"/>
<gene>
    <name evidence="3" type="ORF">CEW88_15815</name>
</gene>
<dbReference type="EMBL" id="CP022190">
    <property type="protein sequence ID" value="AWI85208.1"/>
    <property type="molecule type" value="Genomic_DNA"/>
</dbReference>
<dbReference type="KEGG" id="ypac:CEW88_15815"/>
<evidence type="ECO:0000256" key="1">
    <source>
        <dbReference type="ARBA" id="ARBA00006479"/>
    </source>
</evidence>